<comment type="caution">
    <text evidence="7">The sequence shown here is derived from an EMBL/GenBank/DDBJ whole genome shotgun (WGS) entry which is preliminary data.</text>
</comment>
<comment type="subunit">
    <text evidence="5">Binds to RNA polymerase II (RNAPII).</text>
</comment>
<accession>A0AAE0DLL9</accession>
<dbReference type="InterPro" id="IPR004130">
    <property type="entry name" value="Gpn"/>
</dbReference>
<dbReference type="EMBL" id="JASNWA010000006">
    <property type="protein sequence ID" value="KAK3174316.1"/>
    <property type="molecule type" value="Genomic_DNA"/>
</dbReference>
<sequence length="345" mass="38761">MPFAQLIIGPPGSGKSTYCDGMHQFLSAIGRKCSVVNLDPANDHTSYPCALDIRDLVTLEEIMADEELGPNGGVLYALEELEHNKEWLEEGLQELGEDYVLFDCPGQVELFTHHSSLRNVFFRIQKLGYRLVALHLTDSYCLTLPSLYISTLLLSLRAMLQMDLPHLNVLTKIDKLASYGPLPFNLDYYTEVHDLSYLLPHLESENPVMRHPKFEGLNNAVVDLVEDFGLGGFETLAVEDKRSMMTLLQAIDRAGGYAFGGAEGANDTVWQVAMREGMQGMTIGDVQERWIDRKEEFDELERREREEEEPATAPSLTDDAGEEDDSDVEEMGQVPESGIRVVRRT</sequence>
<dbReference type="Gene3D" id="3.40.50.300">
    <property type="entry name" value="P-loop containing nucleotide triphosphate hydrolases"/>
    <property type="match status" value="1"/>
</dbReference>
<dbReference type="GO" id="GO:0003924">
    <property type="term" value="F:GTPase activity"/>
    <property type="evidence" value="ECO:0007669"/>
    <property type="project" value="TreeGrafter"/>
</dbReference>
<evidence type="ECO:0000313" key="8">
    <source>
        <dbReference type="Proteomes" id="UP001276659"/>
    </source>
</evidence>
<feature type="compositionally biased region" description="Basic and acidic residues" evidence="6">
    <location>
        <begin position="295"/>
        <end position="305"/>
    </location>
</feature>
<reference evidence="7" key="1">
    <citation type="submission" date="2022-11" db="EMBL/GenBank/DDBJ databases">
        <title>Chromosomal genome sequence assembly and mating type (MAT) locus characterization of the leprose asexual lichenized fungus Lepraria neglecta (Nyl.) Erichsen.</title>
        <authorList>
            <person name="Allen J.L."/>
            <person name="Pfeffer B."/>
        </authorList>
    </citation>
    <scope>NUCLEOTIDE SEQUENCE</scope>
    <source>
        <strain evidence="7">Allen 5258</strain>
    </source>
</reference>
<protein>
    <recommendedName>
        <fullName evidence="5">GPN-loop GTPase 2</fullName>
    </recommendedName>
</protein>
<dbReference type="InterPro" id="IPR027417">
    <property type="entry name" value="P-loop_NTPase"/>
</dbReference>
<gene>
    <name evidence="7" type="ORF">OEA41_001560</name>
</gene>
<proteinExistence type="inferred from homology"/>
<evidence type="ECO:0000256" key="6">
    <source>
        <dbReference type="SAM" id="MobiDB-lite"/>
    </source>
</evidence>
<evidence type="ECO:0000313" key="7">
    <source>
        <dbReference type="EMBL" id="KAK3174316.1"/>
    </source>
</evidence>
<keyword evidence="2 5" id="KW-0547">Nucleotide-binding</keyword>
<dbReference type="Pfam" id="PF03029">
    <property type="entry name" value="ATP_bind_1"/>
    <property type="match status" value="1"/>
</dbReference>
<keyword evidence="8" id="KW-1185">Reference proteome</keyword>
<dbReference type="FunFam" id="3.40.50.300:FF:000338">
    <property type="entry name" value="GPN-loop GTPase 2"/>
    <property type="match status" value="1"/>
</dbReference>
<evidence type="ECO:0000256" key="1">
    <source>
        <dbReference type="ARBA" id="ARBA00005290"/>
    </source>
</evidence>
<evidence type="ECO:0000256" key="4">
    <source>
        <dbReference type="ARBA" id="ARBA00023134"/>
    </source>
</evidence>
<dbReference type="SUPFAM" id="SSF52540">
    <property type="entry name" value="P-loop containing nucleoside triphosphate hydrolases"/>
    <property type="match status" value="1"/>
</dbReference>
<dbReference type="PANTHER" id="PTHR21231:SF3">
    <property type="entry name" value="GPN-LOOP GTPASE 2"/>
    <property type="match status" value="1"/>
</dbReference>
<dbReference type="Proteomes" id="UP001276659">
    <property type="component" value="Unassembled WGS sequence"/>
</dbReference>
<dbReference type="GO" id="GO:0005737">
    <property type="term" value="C:cytoplasm"/>
    <property type="evidence" value="ECO:0007669"/>
    <property type="project" value="TreeGrafter"/>
</dbReference>
<comment type="function">
    <text evidence="5">Small GTPase required for proper localization of RNA polymerase II and III (RNAPII and RNAPIII). May act at an RNAP assembly step prior to nuclear import.</text>
</comment>
<keyword evidence="3 5" id="KW-0378">Hydrolase</keyword>
<evidence type="ECO:0000256" key="5">
    <source>
        <dbReference type="RuleBase" id="RU365059"/>
    </source>
</evidence>
<feature type="region of interest" description="Disordered" evidence="6">
    <location>
        <begin position="295"/>
        <end position="345"/>
    </location>
</feature>
<dbReference type="PANTHER" id="PTHR21231">
    <property type="entry name" value="XPA-BINDING PROTEIN 1-RELATED"/>
    <property type="match status" value="1"/>
</dbReference>
<dbReference type="CDD" id="cd17871">
    <property type="entry name" value="GPN2"/>
    <property type="match status" value="1"/>
</dbReference>
<evidence type="ECO:0000256" key="2">
    <source>
        <dbReference type="ARBA" id="ARBA00022741"/>
    </source>
</evidence>
<comment type="similarity">
    <text evidence="1 5">Belongs to the GPN-loop GTPase family.</text>
</comment>
<keyword evidence="4 5" id="KW-0342">GTP-binding</keyword>
<dbReference type="InterPro" id="IPR030231">
    <property type="entry name" value="Gpn2"/>
</dbReference>
<name>A0AAE0DLL9_9LECA</name>
<dbReference type="GO" id="GO:0005525">
    <property type="term" value="F:GTP binding"/>
    <property type="evidence" value="ECO:0007669"/>
    <property type="project" value="UniProtKB-KW"/>
</dbReference>
<evidence type="ECO:0000256" key="3">
    <source>
        <dbReference type="ARBA" id="ARBA00022801"/>
    </source>
</evidence>
<organism evidence="7 8">
    <name type="scientific">Lepraria neglecta</name>
    <dbReference type="NCBI Taxonomy" id="209136"/>
    <lineage>
        <taxon>Eukaryota</taxon>
        <taxon>Fungi</taxon>
        <taxon>Dikarya</taxon>
        <taxon>Ascomycota</taxon>
        <taxon>Pezizomycotina</taxon>
        <taxon>Lecanoromycetes</taxon>
        <taxon>OSLEUM clade</taxon>
        <taxon>Lecanoromycetidae</taxon>
        <taxon>Lecanorales</taxon>
        <taxon>Lecanorineae</taxon>
        <taxon>Stereocaulaceae</taxon>
        <taxon>Lepraria</taxon>
    </lineage>
</organism>
<dbReference type="AlphaFoldDB" id="A0AAE0DLL9"/>
<feature type="compositionally biased region" description="Acidic residues" evidence="6">
    <location>
        <begin position="319"/>
        <end position="330"/>
    </location>
</feature>